<dbReference type="InterPro" id="IPR029021">
    <property type="entry name" value="Prot-tyrosine_phosphatase-like"/>
</dbReference>
<dbReference type="SMART" id="SM00195">
    <property type="entry name" value="DSPc"/>
    <property type="match status" value="1"/>
</dbReference>
<evidence type="ECO:0000313" key="8">
    <source>
        <dbReference type="Proteomes" id="UP001491310"/>
    </source>
</evidence>
<proteinExistence type="inferred from homology"/>
<accession>A0ABR2Z2C5</accession>
<evidence type="ECO:0000256" key="3">
    <source>
        <dbReference type="ARBA" id="ARBA00022801"/>
    </source>
</evidence>
<dbReference type="PROSITE" id="PS50054">
    <property type="entry name" value="TYR_PHOSPHATASE_DUAL"/>
    <property type="match status" value="1"/>
</dbReference>
<dbReference type="PIRSF" id="PIRSF000941">
    <property type="entry name" value="DUSP12"/>
    <property type="match status" value="1"/>
</dbReference>
<evidence type="ECO:0000313" key="7">
    <source>
        <dbReference type="EMBL" id="KAK9917815.1"/>
    </source>
</evidence>
<feature type="domain" description="Tyrosine specific protein phosphatases" evidence="6">
    <location>
        <begin position="71"/>
        <end position="129"/>
    </location>
</feature>
<keyword evidence="8" id="KW-1185">Reference proteome</keyword>
<dbReference type="Proteomes" id="UP001491310">
    <property type="component" value="Unassembled WGS sequence"/>
</dbReference>
<sequence>MQASYRTFLEYSPQANEVRPGMYLGGWQAYDAKPFTHVLTVMDDPGLQYPPTLKAHLVIPLEDTPSSNLLDHFPDGIEFIRSALAEKGMLFVHCAAGVSRSATMISAYLMATEGLTVEQAIASIRQARPIIHPNSGFLMQLQLFHEMGCKLDPQYEGYRLHKMEKLGEQWWKQKSVETDSLAQVSEAPDLQVARYRCRKCRRLLATEKNSIRLTTGAEDSGGGAEASEDEQEASLFVEPMQWMTELSSGEVSGKLYCPHCKGRLGSYSWSGIQSSKRTWITPGFQLHLSRLDVENSKDAPKVVLSKPRF</sequence>
<dbReference type="Pfam" id="PF00782">
    <property type="entry name" value="DSPc"/>
    <property type="match status" value="1"/>
</dbReference>
<dbReference type="Gene3D" id="3.90.190.10">
    <property type="entry name" value="Protein tyrosine phosphatase superfamily"/>
    <property type="match status" value="1"/>
</dbReference>
<dbReference type="InterPro" id="IPR000340">
    <property type="entry name" value="Dual-sp_phosphatase_cat-dom"/>
</dbReference>
<organism evidence="7 8">
    <name type="scientific">Coccomyxa subellipsoidea</name>
    <dbReference type="NCBI Taxonomy" id="248742"/>
    <lineage>
        <taxon>Eukaryota</taxon>
        <taxon>Viridiplantae</taxon>
        <taxon>Chlorophyta</taxon>
        <taxon>core chlorophytes</taxon>
        <taxon>Trebouxiophyceae</taxon>
        <taxon>Trebouxiophyceae incertae sedis</taxon>
        <taxon>Coccomyxaceae</taxon>
        <taxon>Coccomyxa</taxon>
    </lineage>
</organism>
<protein>
    <recommendedName>
        <fullName evidence="2">protein-tyrosine-phosphatase</fullName>
        <ecNumber evidence="2">3.1.3.48</ecNumber>
    </recommendedName>
</protein>
<dbReference type="PANTHER" id="PTHR45848">
    <property type="entry name" value="DUAL SPECIFICITY PROTEIN PHOSPHATASE 12 FAMILY MEMBER"/>
    <property type="match status" value="1"/>
</dbReference>
<name>A0ABR2Z2C5_9CHLO</name>
<dbReference type="CDD" id="cd14498">
    <property type="entry name" value="DSP"/>
    <property type="match status" value="1"/>
</dbReference>
<feature type="domain" description="Tyrosine-protein phosphatase" evidence="5">
    <location>
        <begin position="14"/>
        <end position="150"/>
    </location>
</feature>
<dbReference type="PANTHER" id="PTHR45848:SF4">
    <property type="entry name" value="DUAL SPECIFICITY PROTEIN PHOSPHATASE 12"/>
    <property type="match status" value="1"/>
</dbReference>
<dbReference type="InterPro" id="IPR020422">
    <property type="entry name" value="TYR_PHOSPHATASE_DUAL_dom"/>
</dbReference>
<reference evidence="7 8" key="1">
    <citation type="journal article" date="2024" name="Nat. Commun.">
        <title>Phylogenomics reveals the evolutionary origins of lichenization in chlorophyte algae.</title>
        <authorList>
            <person name="Puginier C."/>
            <person name="Libourel C."/>
            <person name="Otte J."/>
            <person name="Skaloud P."/>
            <person name="Haon M."/>
            <person name="Grisel S."/>
            <person name="Petersen M."/>
            <person name="Berrin J.G."/>
            <person name="Delaux P.M."/>
            <person name="Dal Grande F."/>
            <person name="Keller J."/>
        </authorList>
    </citation>
    <scope>NUCLEOTIDE SEQUENCE [LARGE SCALE GENOMIC DNA]</scope>
    <source>
        <strain evidence="7 8">SAG 216-7</strain>
    </source>
</reference>
<keyword evidence="3" id="KW-0378">Hydrolase</keyword>
<dbReference type="SUPFAM" id="SSF52799">
    <property type="entry name" value="(Phosphotyrosine protein) phosphatases II"/>
    <property type="match status" value="1"/>
</dbReference>
<dbReference type="EMBL" id="JALJOT010000002">
    <property type="protein sequence ID" value="KAK9917815.1"/>
    <property type="molecule type" value="Genomic_DNA"/>
</dbReference>
<evidence type="ECO:0000256" key="2">
    <source>
        <dbReference type="ARBA" id="ARBA00013064"/>
    </source>
</evidence>
<comment type="similarity">
    <text evidence="1">Belongs to the protein-tyrosine phosphatase family. Non-receptor class dual specificity subfamily.</text>
</comment>
<keyword evidence="4" id="KW-0904">Protein phosphatase</keyword>
<dbReference type="PROSITE" id="PS00383">
    <property type="entry name" value="TYR_PHOSPHATASE_1"/>
    <property type="match status" value="1"/>
</dbReference>
<dbReference type="InterPro" id="IPR016278">
    <property type="entry name" value="DUSP12"/>
</dbReference>
<comment type="caution">
    <text evidence="7">The sequence shown here is derived from an EMBL/GenBank/DDBJ whole genome shotgun (WGS) entry which is preliminary data.</text>
</comment>
<dbReference type="PROSITE" id="PS50056">
    <property type="entry name" value="TYR_PHOSPHATASE_2"/>
    <property type="match status" value="1"/>
</dbReference>
<dbReference type="InterPro" id="IPR000387">
    <property type="entry name" value="Tyr_Pase_dom"/>
</dbReference>
<dbReference type="InterPro" id="IPR016130">
    <property type="entry name" value="Tyr_Pase_AS"/>
</dbReference>
<evidence type="ECO:0000259" key="6">
    <source>
        <dbReference type="PROSITE" id="PS50056"/>
    </source>
</evidence>
<evidence type="ECO:0000256" key="4">
    <source>
        <dbReference type="ARBA" id="ARBA00022912"/>
    </source>
</evidence>
<evidence type="ECO:0000259" key="5">
    <source>
        <dbReference type="PROSITE" id="PS50054"/>
    </source>
</evidence>
<evidence type="ECO:0000256" key="1">
    <source>
        <dbReference type="ARBA" id="ARBA00008601"/>
    </source>
</evidence>
<gene>
    <name evidence="7" type="ORF">WJX75_008567</name>
</gene>
<dbReference type="EC" id="3.1.3.48" evidence="2"/>